<name>A0ACA9Q838_9GLOM</name>
<protein>
    <submittedName>
        <fullName evidence="1">6890_t:CDS:1</fullName>
    </submittedName>
</protein>
<sequence length="51" mass="5745">VPLPAAKASTELDNIQSKVLENVPTPFYAKKTFEEQINISTNNQTRIIRDT</sequence>
<keyword evidence="2" id="KW-1185">Reference proteome</keyword>
<dbReference type="Proteomes" id="UP000789920">
    <property type="component" value="Unassembled WGS sequence"/>
</dbReference>
<proteinExistence type="predicted"/>
<feature type="non-terminal residue" evidence="1">
    <location>
        <position position="51"/>
    </location>
</feature>
<comment type="caution">
    <text evidence="1">The sequence shown here is derived from an EMBL/GenBank/DDBJ whole genome shotgun (WGS) entry which is preliminary data.</text>
</comment>
<evidence type="ECO:0000313" key="2">
    <source>
        <dbReference type="Proteomes" id="UP000789920"/>
    </source>
</evidence>
<gene>
    <name evidence="1" type="ORF">RPERSI_LOCUS13213</name>
</gene>
<dbReference type="EMBL" id="CAJVQC010029079">
    <property type="protein sequence ID" value="CAG8741641.1"/>
    <property type="molecule type" value="Genomic_DNA"/>
</dbReference>
<reference evidence="1" key="1">
    <citation type="submission" date="2021-06" db="EMBL/GenBank/DDBJ databases">
        <authorList>
            <person name="Kallberg Y."/>
            <person name="Tangrot J."/>
            <person name="Rosling A."/>
        </authorList>
    </citation>
    <scope>NUCLEOTIDE SEQUENCE</scope>
    <source>
        <strain evidence="1">MA461A</strain>
    </source>
</reference>
<feature type="non-terminal residue" evidence="1">
    <location>
        <position position="1"/>
    </location>
</feature>
<accession>A0ACA9Q838</accession>
<organism evidence="1 2">
    <name type="scientific">Racocetra persica</name>
    <dbReference type="NCBI Taxonomy" id="160502"/>
    <lineage>
        <taxon>Eukaryota</taxon>
        <taxon>Fungi</taxon>
        <taxon>Fungi incertae sedis</taxon>
        <taxon>Mucoromycota</taxon>
        <taxon>Glomeromycotina</taxon>
        <taxon>Glomeromycetes</taxon>
        <taxon>Diversisporales</taxon>
        <taxon>Gigasporaceae</taxon>
        <taxon>Racocetra</taxon>
    </lineage>
</organism>
<evidence type="ECO:0000313" key="1">
    <source>
        <dbReference type="EMBL" id="CAG8741641.1"/>
    </source>
</evidence>